<evidence type="ECO:0000313" key="1">
    <source>
        <dbReference type="EMBL" id="KAH7908977.1"/>
    </source>
</evidence>
<accession>A0ACB8A7E7</accession>
<evidence type="ECO:0000313" key="2">
    <source>
        <dbReference type="Proteomes" id="UP000790377"/>
    </source>
</evidence>
<organism evidence="1 2">
    <name type="scientific">Hygrophoropsis aurantiaca</name>
    <dbReference type="NCBI Taxonomy" id="72124"/>
    <lineage>
        <taxon>Eukaryota</taxon>
        <taxon>Fungi</taxon>
        <taxon>Dikarya</taxon>
        <taxon>Basidiomycota</taxon>
        <taxon>Agaricomycotina</taxon>
        <taxon>Agaricomycetes</taxon>
        <taxon>Agaricomycetidae</taxon>
        <taxon>Boletales</taxon>
        <taxon>Coniophorineae</taxon>
        <taxon>Hygrophoropsidaceae</taxon>
        <taxon>Hygrophoropsis</taxon>
    </lineage>
</organism>
<dbReference type="EMBL" id="MU267786">
    <property type="protein sequence ID" value="KAH7908977.1"/>
    <property type="molecule type" value="Genomic_DNA"/>
</dbReference>
<gene>
    <name evidence="1" type="ORF">BJ138DRAFT_1103050</name>
</gene>
<comment type="caution">
    <text evidence="1">The sequence shown here is derived from an EMBL/GenBank/DDBJ whole genome shotgun (WGS) entry which is preliminary data.</text>
</comment>
<dbReference type="Proteomes" id="UP000790377">
    <property type="component" value="Unassembled WGS sequence"/>
</dbReference>
<protein>
    <submittedName>
        <fullName evidence="1">Uncharacterized protein</fullName>
    </submittedName>
</protein>
<sequence length="427" mass="47031">MPQAVLSSPNCPHCSVATRDMMRHLPTHNEDKALTMNMGGYRVTLTTARGGWRCVLCEFVGLPLDLHKHFQVHCYGQTTSNDVFALSTPGTKRQSMDDGHSCIGPTVKRRRETPNGIERGRTPTIDSRLTDRGNGILSPYLTPVSSRSGINVGGAAGHSAQVLDKFQIDEMGTPTPCLKDAVQKGDLLPSSQSTVPSSPIAQIQSPSCSGEKGASTPSQSAASDTAPTTATPDVTTITDEDKSTMPPLEERLSMLAAFLNANKGSCVMHALFPSQTQSTPHTNLFYCDLINVGKDSDFKNYFRPALRRSKKFNIYCNSCGCPRHDAFDHAVEDNGRRCADDNMQDWIFGLAYLIWRFKGLRRNVMRLLGEGRVFDGKQGCCEFAEWLTQRTDDKVGTNMVDMMYVWAMNVDVLTNGIELTQIDNCEE</sequence>
<name>A0ACB8A7E7_9AGAM</name>
<reference evidence="1" key="1">
    <citation type="journal article" date="2021" name="New Phytol.">
        <title>Evolutionary innovations through gain and loss of genes in the ectomycorrhizal Boletales.</title>
        <authorList>
            <person name="Wu G."/>
            <person name="Miyauchi S."/>
            <person name="Morin E."/>
            <person name="Kuo A."/>
            <person name="Drula E."/>
            <person name="Varga T."/>
            <person name="Kohler A."/>
            <person name="Feng B."/>
            <person name="Cao Y."/>
            <person name="Lipzen A."/>
            <person name="Daum C."/>
            <person name="Hundley H."/>
            <person name="Pangilinan J."/>
            <person name="Johnson J."/>
            <person name="Barry K."/>
            <person name="LaButti K."/>
            <person name="Ng V."/>
            <person name="Ahrendt S."/>
            <person name="Min B."/>
            <person name="Choi I.G."/>
            <person name="Park H."/>
            <person name="Plett J.M."/>
            <person name="Magnuson J."/>
            <person name="Spatafora J.W."/>
            <person name="Nagy L.G."/>
            <person name="Henrissat B."/>
            <person name="Grigoriev I.V."/>
            <person name="Yang Z.L."/>
            <person name="Xu J."/>
            <person name="Martin F.M."/>
        </authorList>
    </citation>
    <scope>NUCLEOTIDE SEQUENCE</scope>
    <source>
        <strain evidence="1">ATCC 28755</strain>
    </source>
</reference>
<keyword evidence="2" id="KW-1185">Reference proteome</keyword>
<proteinExistence type="predicted"/>